<accession>A0ABS6AY69</accession>
<dbReference type="RefSeq" id="WP_215917826.1">
    <property type="nucleotide sequence ID" value="NZ_JAHKNI010000004.1"/>
</dbReference>
<gene>
    <name evidence="1" type="ORF">KO481_15710</name>
</gene>
<dbReference type="EMBL" id="JAHKNI010000004">
    <property type="protein sequence ID" value="MBU3062964.1"/>
    <property type="molecule type" value="Genomic_DNA"/>
</dbReference>
<organism evidence="1 2">
    <name type="scientific">Nocardia albiluteola</name>
    <dbReference type="NCBI Taxonomy" id="2842303"/>
    <lineage>
        <taxon>Bacteria</taxon>
        <taxon>Bacillati</taxon>
        <taxon>Actinomycetota</taxon>
        <taxon>Actinomycetes</taxon>
        <taxon>Mycobacteriales</taxon>
        <taxon>Nocardiaceae</taxon>
        <taxon>Nocardia</taxon>
    </lineage>
</organism>
<dbReference type="Proteomes" id="UP000733379">
    <property type="component" value="Unassembled WGS sequence"/>
</dbReference>
<evidence type="ECO:0000313" key="2">
    <source>
        <dbReference type="Proteomes" id="UP000733379"/>
    </source>
</evidence>
<keyword evidence="2" id="KW-1185">Reference proteome</keyword>
<protein>
    <submittedName>
        <fullName evidence="1">Uncharacterized protein</fullName>
    </submittedName>
</protein>
<proteinExistence type="predicted"/>
<name>A0ABS6AY69_9NOCA</name>
<sequence>MTSGSDRFTMLPFTIVRMSDDRTGMGVHRPIDAELRLIAAGRGTPWRGAEATEE</sequence>
<comment type="caution">
    <text evidence="1">The sequence shown here is derived from an EMBL/GenBank/DDBJ whole genome shotgun (WGS) entry which is preliminary data.</text>
</comment>
<evidence type="ECO:0000313" key="1">
    <source>
        <dbReference type="EMBL" id="MBU3062964.1"/>
    </source>
</evidence>
<reference evidence="1 2" key="1">
    <citation type="submission" date="2021-06" db="EMBL/GenBank/DDBJ databases">
        <title>Actinomycetes sequencing.</title>
        <authorList>
            <person name="Shan Q."/>
        </authorList>
    </citation>
    <scope>NUCLEOTIDE SEQUENCE [LARGE SCALE GENOMIC DNA]</scope>
    <source>
        <strain evidence="1 2">NEAU-G5</strain>
    </source>
</reference>